<gene>
    <name evidence="1" type="ORF">HPB50_012430</name>
</gene>
<dbReference type="Proteomes" id="UP000821845">
    <property type="component" value="Chromosome 2"/>
</dbReference>
<sequence>MFTVLERSFDSKQSQKSKLNFLEASYANSDYFGQADFTPKVVATKVKSLLQSQKTSPAHRKQKFKALFHKANCIPSLSNRLVVCGDFNAPNQAWGYGRTLVKGRDLLQDTTNLGLTLITGPADPTRIGNSVTRDTTPDLKFVRSGGGVNADTGDFGWRNTGHELGSNHYIVEIAVPYDALLLLDCYLSTFPASIVQTDAIFWTRSIIHLLAPDEGALKCLLVCMKEFARFMGSVQDALEKTLLRLLVTWNSQLVQELVCECVALLPCCRRLGSSSNKVMSSSEAWSHQLGRLMATVHTALDSLFQDLHVGLACTSHCWFRIKMYLSLCTESSVLTFQSSSGATAQANIVAAILPSIQHEAVQLLSQLICSCRQLLIPEAANIVGLIEEVCLRTTQDLSNDTRYALAGTMCLILRMG</sequence>
<comment type="caution">
    <text evidence="1">The sequence shown here is derived from an EMBL/GenBank/DDBJ whole genome shotgun (WGS) entry which is preliminary data.</text>
</comment>
<dbReference type="EMBL" id="CM023482">
    <property type="protein sequence ID" value="KAH6938771.1"/>
    <property type="molecule type" value="Genomic_DNA"/>
</dbReference>
<organism evidence="1 2">
    <name type="scientific">Hyalomma asiaticum</name>
    <name type="common">Tick</name>
    <dbReference type="NCBI Taxonomy" id="266040"/>
    <lineage>
        <taxon>Eukaryota</taxon>
        <taxon>Metazoa</taxon>
        <taxon>Ecdysozoa</taxon>
        <taxon>Arthropoda</taxon>
        <taxon>Chelicerata</taxon>
        <taxon>Arachnida</taxon>
        <taxon>Acari</taxon>
        <taxon>Parasitiformes</taxon>
        <taxon>Ixodida</taxon>
        <taxon>Ixodoidea</taxon>
        <taxon>Ixodidae</taxon>
        <taxon>Hyalomminae</taxon>
        <taxon>Hyalomma</taxon>
    </lineage>
</organism>
<evidence type="ECO:0000313" key="2">
    <source>
        <dbReference type="Proteomes" id="UP000821845"/>
    </source>
</evidence>
<keyword evidence="2" id="KW-1185">Reference proteome</keyword>
<protein>
    <submittedName>
        <fullName evidence="1">Uncharacterized protein</fullName>
    </submittedName>
</protein>
<reference evidence="1" key="1">
    <citation type="submission" date="2020-05" db="EMBL/GenBank/DDBJ databases">
        <title>Large-scale comparative analyses of tick genomes elucidate their genetic diversity and vector capacities.</title>
        <authorList>
            <person name="Jia N."/>
            <person name="Wang J."/>
            <person name="Shi W."/>
            <person name="Du L."/>
            <person name="Sun Y."/>
            <person name="Zhan W."/>
            <person name="Jiang J."/>
            <person name="Wang Q."/>
            <person name="Zhang B."/>
            <person name="Ji P."/>
            <person name="Sakyi L.B."/>
            <person name="Cui X."/>
            <person name="Yuan T."/>
            <person name="Jiang B."/>
            <person name="Yang W."/>
            <person name="Lam T.T.-Y."/>
            <person name="Chang Q."/>
            <person name="Ding S."/>
            <person name="Wang X."/>
            <person name="Zhu J."/>
            <person name="Ruan X."/>
            <person name="Zhao L."/>
            <person name="Wei J."/>
            <person name="Que T."/>
            <person name="Du C."/>
            <person name="Cheng J."/>
            <person name="Dai P."/>
            <person name="Han X."/>
            <person name="Huang E."/>
            <person name="Gao Y."/>
            <person name="Liu J."/>
            <person name="Shao H."/>
            <person name="Ye R."/>
            <person name="Li L."/>
            <person name="Wei W."/>
            <person name="Wang X."/>
            <person name="Wang C."/>
            <person name="Yang T."/>
            <person name="Huo Q."/>
            <person name="Li W."/>
            <person name="Guo W."/>
            <person name="Chen H."/>
            <person name="Zhou L."/>
            <person name="Ni X."/>
            <person name="Tian J."/>
            <person name="Zhou Y."/>
            <person name="Sheng Y."/>
            <person name="Liu T."/>
            <person name="Pan Y."/>
            <person name="Xia L."/>
            <person name="Li J."/>
            <person name="Zhao F."/>
            <person name="Cao W."/>
        </authorList>
    </citation>
    <scope>NUCLEOTIDE SEQUENCE</scope>
    <source>
        <strain evidence="1">Hyas-2018</strain>
    </source>
</reference>
<evidence type="ECO:0000313" key="1">
    <source>
        <dbReference type="EMBL" id="KAH6938771.1"/>
    </source>
</evidence>
<accession>A0ACB7SXQ0</accession>
<proteinExistence type="predicted"/>
<name>A0ACB7SXQ0_HYAAI</name>